<dbReference type="GO" id="GO:0004016">
    <property type="term" value="F:adenylate cyclase activity"/>
    <property type="evidence" value="ECO:0007669"/>
    <property type="project" value="UniProtKB-EC"/>
</dbReference>
<dbReference type="PROSITE" id="PS51707">
    <property type="entry name" value="CYTH"/>
    <property type="match status" value="1"/>
</dbReference>
<feature type="domain" description="CYTH" evidence="1">
    <location>
        <begin position="2"/>
        <end position="171"/>
    </location>
</feature>
<evidence type="ECO:0000313" key="3">
    <source>
        <dbReference type="Proteomes" id="UP000185511"/>
    </source>
</evidence>
<dbReference type="Gene3D" id="2.40.320.10">
    <property type="entry name" value="Hypothetical Protein Pfu-838710-001"/>
    <property type="match status" value="1"/>
</dbReference>
<dbReference type="InterPro" id="IPR033469">
    <property type="entry name" value="CYTH-like_dom_sf"/>
</dbReference>
<name>A0AAC9LB20_9PSEU</name>
<dbReference type="KEGG" id="acad:UA74_11180"/>
<dbReference type="AlphaFoldDB" id="A0AAC9LB20"/>
<gene>
    <name evidence="2" type="ORF">UA74_11180</name>
</gene>
<organism evidence="2 3">
    <name type="scientific">Actinoalloteichus fjordicus</name>
    <dbReference type="NCBI Taxonomy" id="1612552"/>
    <lineage>
        <taxon>Bacteria</taxon>
        <taxon>Bacillati</taxon>
        <taxon>Actinomycetota</taxon>
        <taxon>Actinomycetes</taxon>
        <taxon>Pseudonocardiales</taxon>
        <taxon>Pseudonocardiaceae</taxon>
        <taxon>Actinoalloteichus</taxon>
    </lineage>
</organism>
<sequence length="178" mass="20278">MATEYEAKILDVSVDAVRQALRRADAEFIGETAQRRYVFDIVEGDAATWMRLRDNGTVATLSVKKIEHDGIGGTHEWETAVGDFAETLTFLSRLGYEPKSYQENRRESYRCDGAEIEIDTWPLIPPYVEIEAATRDRVVATAARLGFVEHQLTGENTTKVYARYGIDLTRIRELRFPE</sequence>
<protein>
    <submittedName>
        <fullName evidence="2">Adenylate cyclase, class 2 (Thermophilic)</fullName>
        <ecNumber evidence="2">4.6.1.1</ecNumber>
    </submittedName>
</protein>
<dbReference type="Proteomes" id="UP000185511">
    <property type="component" value="Chromosome"/>
</dbReference>
<evidence type="ECO:0000313" key="2">
    <source>
        <dbReference type="EMBL" id="APU14296.1"/>
    </source>
</evidence>
<dbReference type="EMBL" id="CP016076">
    <property type="protein sequence ID" value="APU14296.1"/>
    <property type="molecule type" value="Genomic_DNA"/>
</dbReference>
<keyword evidence="2" id="KW-0456">Lyase</keyword>
<evidence type="ECO:0000259" key="1">
    <source>
        <dbReference type="PROSITE" id="PS51707"/>
    </source>
</evidence>
<dbReference type="RefSeq" id="WP_075740210.1">
    <property type="nucleotide sequence ID" value="NZ_CP016076.1"/>
</dbReference>
<dbReference type="InterPro" id="IPR023577">
    <property type="entry name" value="CYTH_domain"/>
</dbReference>
<keyword evidence="3" id="KW-1185">Reference proteome</keyword>
<reference evidence="3" key="1">
    <citation type="submission" date="2016-06" db="EMBL/GenBank/DDBJ databases">
        <title>Complete genome sequence of Actinoalloteichus fjordicus DSM 46855 (=ADI127-17), type strain of the new species Actinoalloteichus fjordicus.</title>
        <authorList>
            <person name="Ruckert C."/>
            <person name="Nouioui I."/>
            <person name="Willmese J."/>
            <person name="van Wezel G."/>
            <person name="Klenk H.-P."/>
            <person name="Kalinowski J."/>
            <person name="Zotchev S.B."/>
        </authorList>
    </citation>
    <scope>NUCLEOTIDE SEQUENCE [LARGE SCALE GENOMIC DNA]</scope>
    <source>
        <strain evidence="3">ADI127-7</strain>
    </source>
</reference>
<dbReference type="EC" id="4.6.1.1" evidence="2"/>
<proteinExistence type="predicted"/>
<accession>A0AAC9LB20</accession>
<dbReference type="Pfam" id="PF01928">
    <property type="entry name" value="CYTH"/>
    <property type="match status" value="1"/>
</dbReference>
<dbReference type="SUPFAM" id="SSF55154">
    <property type="entry name" value="CYTH-like phosphatases"/>
    <property type="match status" value="1"/>
</dbReference>